<sequence>MASFNSSHSSRSFRIRLLLMGLLILSQEAHSICPSVCRCGGQYASCGYQNLSAIPVGLPDDIRTLYLDYNQLTKLAAGDFSSLSQLEQLYLYNNHISVIEDGAFRGLASLKLLSLESNNIGMLTNRTFEEVPNLEELHLRNNRLSSLTSGVFSQVPRLRELDLASNDIGEFPTDVSRDLMNVEILDLSYNPASLLLTPVFGQMVALQHLKLNDLFAANSASVEDSIPDSAFDGLSNLRNLELKGNRLTKIPAAVKTLPNLTTVSLYLNSIQSVNADDFYRPSLLEWLHLEYNSLVEIPTSALAEFQHLTDLYLNYNHIPVIPSLAFLHNPRLAILHMSYTNLTTIEKDAFVGLGRLETLYLKGNNLTTIVDGAMNHVNPNVNLEISGNPIRCDCHLRGFAAWLKNNHTGSLIGGSSLQCVTPDRLNDTSVAGLLPNQFACAPRSPFPTLTISAVLETKVLLPCRIDADPALYTYWITSSHEEISPEQPHPPFAIADNGSLLVTNVSISNEGLYTCVVSNDAGEARSSLNLHILLSAAKPIKSNNISIVYICVAGGILIFVVLLLLVLLRRGIIARNMCIMDNEENEHAAHQQANAENIDNPTASQYQAYESLDGESLDGDDSGDHEANQGDHVYDHPPAETPPQPRPPHEYNMNEGYNNQAYNNRDDNVNDHEENQGDHVYDLPPAETPPQPRSPHEHNMNEGYNNQAYDNVNDHEINQGGNEVGPIAPPPLPPRPSALAQVQAQQSPPEHGGHEVIGINEGYASMREP</sequence>
<evidence type="ECO:0000256" key="2">
    <source>
        <dbReference type="ARBA" id="ARBA00022729"/>
    </source>
</evidence>
<dbReference type="Pfam" id="PF12799">
    <property type="entry name" value="LRR_4"/>
    <property type="match status" value="1"/>
</dbReference>
<evidence type="ECO:0000256" key="7">
    <source>
        <dbReference type="SAM" id="Phobius"/>
    </source>
</evidence>
<name>A0A914A0G5_PATMI</name>
<dbReference type="RefSeq" id="XP_038057317.1">
    <property type="nucleotide sequence ID" value="XM_038201389.1"/>
</dbReference>
<dbReference type="InterPro" id="IPR007110">
    <property type="entry name" value="Ig-like_dom"/>
</dbReference>
<dbReference type="FunFam" id="3.80.10.10:FF:000770">
    <property type="entry name" value="Uncharacterized protein"/>
    <property type="match status" value="1"/>
</dbReference>
<feature type="signal peptide" evidence="8">
    <location>
        <begin position="1"/>
        <end position="31"/>
    </location>
</feature>
<dbReference type="SMART" id="SM00409">
    <property type="entry name" value="IG"/>
    <property type="match status" value="1"/>
</dbReference>
<feature type="domain" description="Ig-like" evidence="9">
    <location>
        <begin position="447"/>
        <end position="531"/>
    </location>
</feature>
<dbReference type="Gene3D" id="3.80.10.10">
    <property type="entry name" value="Ribonuclease Inhibitor"/>
    <property type="match status" value="2"/>
</dbReference>
<dbReference type="SMART" id="SM00082">
    <property type="entry name" value="LRRCT"/>
    <property type="match status" value="1"/>
</dbReference>
<keyword evidence="7" id="KW-0472">Membrane</keyword>
<accession>A0A914A0G5</accession>
<dbReference type="CDD" id="cd00096">
    <property type="entry name" value="Ig"/>
    <property type="match status" value="1"/>
</dbReference>
<dbReference type="GO" id="GO:0005615">
    <property type="term" value="C:extracellular space"/>
    <property type="evidence" value="ECO:0007669"/>
    <property type="project" value="TreeGrafter"/>
</dbReference>
<keyword evidence="3" id="KW-0677">Repeat</keyword>
<dbReference type="SMART" id="SM00364">
    <property type="entry name" value="LRR_BAC"/>
    <property type="match status" value="6"/>
</dbReference>
<dbReference type="SMART" id="SM00408">
    <property type="entry name" value="IGc2"/>
    <property type="match status" value="1"/>
</dbReference>
<dbReference type="SUPFAM" id="SSF48726">
    <property type="entry name" value="Immunoglobulin"/>
    <property type="match status" value="1"/>
</dbReference>
<evidence type="ECO:0000259" key="9">
    <source>
        <dbReference type="PROSITE" id="PS50835"/>
    </source>
</evidence>
<keyword evidence="5" id="KW-0325">Glycoprotein</keyword>
<dbReference type="PROSITE" id="PS51450">
    <property type="entry name" value="LRR"/>
    <property type="match status" value="4"/>
</dbReference>
<dbReference type="SMART" id="SM00365">
    <property type="entry name" value="LRR_SD22"/>
    <property type="match status" value="5"/>
</dbReference>
<evidence type="ECO:0000256" key="3">
    <source>
        <dbReference type="ARBA" id="ARBA00022737"/>
    </source>
</evidence>
<dbReference type="PANTHER" id="PTHR45712">
    <property type="entry name" value="AGAP008170-PA"/>
    <property type="match status" value="1"/>
</dbReference>
<dbReference type="AlphaFoldDB" id="A0A914A0G5"/>
<dbReference type="SMART" id="SM00369">
    <property type="entry name" value="LRR_TYP"/>
    <property type="match status" value="11"/>
</dbReference>
<dbReference type="InterPro" id="IPR001611">
    <property type="entry name" value="Leu-rich_rpt"/>
</dbReference>
<dbReference type="InterPro" id="IPR013783">
    <property type="entry name" value="Ig-like_fold"/>
</dbReference>
<keyword evidence="7" id="KW-1133">Transmembrane helix</keyword>
<dbReference type="InterPro" id="IPR003598">
    <property type="entry name" value="Ig_sub2"/>
</dbReference>
<proteinExistence type="predicted"/>
<dbReference type="OrthoDB" id="1055097at2759"/>
<dbReference type="InterPro" id="IPR003591">
    <property type="entry name" value="Leu-rich_rpt_typical-subtyp"/>
</dbReference>
<evidence type="ECO:0000313" key="10">
    <source>
        <dbReference type="EnsemblMetazoa" id="XP_038057317.1"/>
    </source>
</evidence>
<organism evidence="10 11">
    <name type="scientific">Patiria miniata</name>
    <name type="common">Bat star</name>
    <name type="synonym">Asterina miniata</name>
    <dbReference type="NCBI Taxonomy" id="46514"/>
    <lineage>
        <taxon>Eukaryota</taxon>
        <taxon>Metazoa</taxon>
        <taxon>Echinodermata</taxon>
        <taxon>Eleutherozoa</taxon>
        <taxon>Asterozoa</taxon>
        <taxon>Asteroidea</taxon>
        <taxon>Valvatacea</taxon>
        <taxon>Valvatida</taxon>
        <taxon>Asterinidae</taxon>
        <taxon>Patiria</taxon>
    </lineage>
</organism>
<dbReference type="Pfam" id="PF07679">
    <property type="entry name" value="I-set"/>
    <property type="match status" value="1"/>
</dbReference>
<dbReference type="PANTHER" id="PTHR45712:SF22">
    <property type="entry name" value="INSULIN-LIKE GROWTH FACTOR-BINDING PROTEIN COMPLEX ACID LABILE SUBUNIT"/>
    <property type="match status" value="1"/>
</dbReference>
<keyword evidence="11" id="KW-1185">Reference proteome</keyword>
<dbReference type="PROSITE" id="PS50835">
    <property type="entry name" value="IG_LIKE"/>
    <property type="match status" value="1"/>
</dbReference>
<dbReference type="SUPFAM" id="SSF52058">
    <property type="entry name" value="L domain-like"/>
    <property type="match status" value="1"/>
</dbReference>
<keyword evidence="4" id="KW-1015">Disulfide bond</keyword>
<evidence type="ECO:0000313" key="11">
    <source>
        <dbReference type="Proteomes" id="UP000887568"/>
    </source>
</evidence>
<dbReference type="Proteomes" id="UP000887568">
    <property type="component" value="Unplaced"/>
</dbReference>
<dbReference type="InterPro" id="IPR036179">
    <property type="entry name" value="Ig-like_dom_sf"/>
</dbReference>
<dbReference type="InterPro" id="IPR050333">
    <property type="entry name" value="SLRP"/>
</dbReference>
<dbReference type="Gene3D" id="2.60.40.10">
    <property type="entry name" value="Immunoglobulins"/>
    <property type="match status" value="1"/>
</dbReference>
<dbReference type="InterPro" id="IPR013098">
    <property type="entry name" value="Ig_I-set"/>
</dbReference>
<feature type="transmembrane region" description="Helical" evidence="7">
    <location>
        <begin position="547"/>
        <end position="568"/>
    </location>
</feature>
<evidence type="ECO:0000256" key="4">
    <source>
        <dbReference type="ARBA" id="ARBA00023157"/>
    </source>
</evidence>
<dbReference type="InterPro" id="IPR000483">
    <property type="entry name" value="Cys-rich_flank_reg_C"/>
</dbReference>
<dbReference type="InterPro" id="IPR003599">
    <property type="entry name" value="Ig_sub"/>
</dbReference>
<dbReference type="GeneID" id="119728940"/>
<feature type="region of interest" description="Disordered" evidence="6">
    <location>
        <begin position="613"/>
        <end position="769"/>
    </location>
</feature>
<feature type="compositionally biased region" description="Basic and acidic residues" evidence="6">
    <location>
        <begin position="622"/>
        <end position="638"/>
    </location>
</feature>
<keyword evidence="7" id="KW-0812">Transmembrane</keyword>
<reference evidence="10" key="1">
    <citation type="submission" date="2022-11" db="UniProtKB">
        <authorList>
            <consortium name="EnsemblMetazoa"/>
        </authorList>
    </citation>
    <scope>IDENTIFICATION</scope>
</reference>
<evidence type="ECO:0000256" key="6">
    <source>
        <dbReference type="SAM" id="MobiDB-lite"/>
    </source>
</evidence>
<dbReference type="EnsemblMetazoa" id="XM_038201389.1">
    <property type="protein sequence ID" value="XP_038057317.1"/>
    <property type="gene ID" value="LOC119728940"/>
</dbReference>
<evidence type="ECO:0000256" key="5">
    <source>
        <dbReference type="ARBA" id="ARBA00023180"/>
    </source>
</evidence>
<evidence type="ECO:0000256" key="1">
    <source>
        <dbReference type="ARBA" id="ARBA00022614"/>
    </source>
</evidence>
<feature type="compositionally biased region" description="Pro residues" evidence="6">
    <location>
        <begin position="727"/>
        <end position="736"/>
    </location>
</feature>
<feature type="compositionally biased region" description="Basic and acidic residues" evidence="6">
    <location>
        <begin position="664"/>
        <end position="681"/>
    </location>
</feature>
<keyword evidence="1" id="KW-0433">Leucine-rich repeat</keyword>
<protein>
    <recommendedName>
        <fullName evidence="9">Ig-like domain-containing protein</fullName>
    </recommendedName>
</protein>
<dbReference type="InterPro" id="IPR032675">
    <property type="entry name" value="LRR_dom_sf"/>
</dbReference>
<dbReference type="InterPro" id="IPR025875">
    <property type="entry name" value="Leu-rich_rpt_4"/>
</dbReference>
<evidence type="ECO:0000256" key="8">
    <source>
        <dbReference type="SAM" id="SignalP"/>
    </source>
</evidence>
<feature type="chain" id="PRO_5037435104" description="Ig-like domain-containing protein" evidence="8">
    <location>
        <begin position="32"/>
        <end position="769"/>
    </location>
</feature>
<keyword evidence="2 8" id="KW-0732">Signal</keyword>
<dbReference type="Pfam" id="PF13855">
    <property type="entry name" value="LRR_8"/>
    <property type="match status" value="3"/>
</dbReference>